<dbReference type="EMBL" id="QKZL01000047">
    <property type="protein sequence ID" value="PZX10357.1"/>
    <property type="molecule type" value="Genomic_DNA"/>
</dbReference>
<feature type="region of interest" description="Disordered" evidence="1">
    <location>
        <begin position="1"/>
        <end position="25"/>
    </location>
</feature>
<dbReference type="Pfam" id="PF13005">
    <property type="entry name" value="zf-IS66"/>
    <property type="match status" value="1"/>
</dbReference>
<dbReference type="Proteomes" id="UP000248916">
    <property type="component" value="Unassembled WGS sequence"/>
</dbReference>
<reference evidence="4 5" key="1">
    <citation type="submission" date="2018-06" db="EMBL/GenBank/DDBJ databases">
        <title>Genomic Encyclopedia of Archaeal and Bacterial Type Strains, Phase II (KMG-II): from individual species to whole genera.</title>
        <authorList>
            <person name="Goeker M."/>
        </authorList>
    </citation>
    <scope>NUCLEOTIDE SEQUENCE [LARGE SCALE GENOMIC DNA]</scope>
    <source>
        <strain evidence="4 5">DSM 22009</strain>
    </source>
</reference>
<dbReference type="AlphaFoldDB" id="A0A2W7MW44"/>
<name>A0A2W7MW44_9RHOB</name>
<keyword evidence="5" id="KW-1185">Reference proteome</keyword>
<dbReference type="Pfam" id="PF03050">
    <property type="entry name" value="DDE_Tnp_IS66"/>
    <property type="match status" value="1"/>
</dbReference>
<dbReference type="PANTHER" id="PTHR33678">
    <property type="entry name" value="BLL1576 PROTEIN"/>
    <property type="match status" value="1"/>
</dbReference>
<sequence>MTAKLRLPEPAEEKGKPKRRPIPDHVPRTMIELLPKQDDCSACGGRLRQVGEDVTEELEYVPGRFVVNRIIRPRSACSGCDSSTQAPLPSRPIERGRPGPGLLAHVLVSKYADHLPLYRQSQVYAREGIDLDRSTLAD</sequence>
<organism evidence="4 5">
    <name type="scientific">Palleronia aestuarii</name>
    <dbReference type="NCBI Taxonomy" id="568105"/>
    <lineage>
        <taxon>Bacteria</taxon>
        <taxon>Pseudomonadati</taxon>
        <taxon>Pseudomonadota</taxon>
        <taxon>Alphaproteobacteria</taxon>
        <taxon>Rhodobacterales</taxon>
        <taxon>Roseobacteraceae</taxon>
        <taxon>Palleronia</taxon>
    </lineage>
</organism>
<dbReference type="InterPro" id="IPR024474">
    <property type="entry name" value="Znf_dom_IS66"/>
</dbReference>
<proteinExistence type="predicted"/>
<feature type="domain" description="Transposase IS66 zinc-finger binding" evidence="3">
    <location>
        <begin position="39"/>
        <end position="81"/>
    </location>
</feature>
<dbReference type="InterPro" id="IPR004291">
    <property type="entry name" value="Transposase_IS66_central"/>
</dbReference>
<evidence type="ECO:0000313" key="4">
    <source>
        <dbReference type="EMBL" id="PZX10357.1"/>
    </source>
</evidence>
<protein>
    <submittedName>
        <fullName evidence="4">Transposase</fullName>
    </submittedName>
</protein>
<dbReference type="InterPro" id="IPR052344">
    <property type="entry name" value="Transposase-related"/>
</dbReference>
<feature type="domain" description="Transposase IS66 central" evidence="2">
    <location>
        <begin position="96"/>
        <end position="138"/>
    </location>
</feature>
<comment type="caution">
    <text evidence="4">The sequence shown here is derived from an EMBL/GenBank/DDBJ whole genome shotgun (WGS) entry which is preliminary data.</text>
</comment>
<accession>A0A2W7MW44</accession>
<dbReference type="PANTHER" id="PTHR33678:SF1">
    <property type="entry name" value="BLL1576 PROTEIN"/>
    <property type="match status" value="1"/>
</dbReference>
<evidence type="ECO:0000259" key="3">
    <source>
        <dbReference type="Pfam" id="PF13005"/>
    </source>
</evidence>
<evidence type="ECO:0000259" key="2">
    <source>
        <dbReference type="Pfam" id="PF03050"/>
    </source>
</evidence>
<evidence type="ECO:0000256" key="1">
    <source>
        <dbReference type="SAM" id="MobiDB-lite"/>
    </source>
</evidence>
<evidence type="ECO:0000313" key="5">
    <source>
        <dbReference type="Proteomes" id="UP000248916"/>
    </source>
</evidence>
<gene>
    <name evidence="4" type="ORF">LX81_04238</name>
</gene>
<feature type="region of interest" description="Disordered" evidence="1">
    <location>
        <begin position="78"/>
        <end position="97"/>
    </location>
</feature>